<keyword evidence="1" id="KW-0472">Membrane</keyword>
<gene>
    <name evidence="2" type="ORF">SMD27_16390</name>
</gene>
<feature type="transmembrane region" description="Helical" evidence="1">
    <location>
        <begin position="124"/>
        <end position="143"/>
    </location>
</feature>
<evidence type="ECO:0008006" key="4">
    <source>
        <dbReference type="Google" id="ProtNLM"/>
    </source>
</evidence>
<dbReference type="EMBL" id="JAXCLW010000004">
    <property type="protein sequence ID" value="MDY0884424.1"/>
    <property type="molecule type" value="Genomic_DNA"/>
</dbReference>
<feature type="transmembrane region" description="Helical" evidence="1">
    <location>
        <begin position="215"/>
        <end position="238"/>
    </location>
</feature>
<feature type="transmembrane region" description="Helical" evidence="1">
    <location>
        <begin position="150"/>
        <end position="172"/>
    </location>
</feature>
<comment type="caution">
    <text evidence="2">The sequence shown here is derived from an EMBL/GenBank/DDBJ whole genome shotgun (WGS) entry which is preliminary data.</text>
</comment>
<feature type="transmembrane region" description="Helical" evidence="1">
    <location>
        <begin position="258"/>
        <end position="281"/>
    </location>
</feature>
<dbReference type="PANTHER" id="PTHR43044">
    <property type="match status" value="1"/>
</dbReference>
<keyword evidence="1" id="KW-1133">Transmembrane helix</keyword>
<feature type="transmembrane region" description="Helical" evidence="1">
    <location>
        <begin position="184"/>
        <end position="203"/>
    </location>
</feature>
<evidence type="ECO:0000313" key="2">
    <source>
        <dbReference type="EMBL" id="MDY0884424.1"/>
    </source>
</evidence>
<evidence type="ECO:0000256" key="1">
    <source>
        <dbReference type="SAM" id="Phobius"/>
    </source>
</evidence>
<keyword evidence="1" id="KW-0812">Transmembrane</keyword>
<evidence type="ECO:0000313" key="3">
    <source>
        <dbReference type="Proteomes" id="UP001279642"/>
    </source>
</evidence>
<keyword evidence="3" id="KW-1185">Reference proteome</keyword>
<protein>
    <recommendedName>
        <fullName evidence="4">Quinol:cytochrome c oxidoreductase quinone-binding subunit 2</fullName>
    </recommendedName>
</protein>
<feature type="transmembrane region" description="Helical" evidence="1">
    <location>
        <begin position="320"/>
        <end position="340"/>
    </location>
</feature>
<feature type="transmembrane region" description="Helical" evidence="1">
    <location>
        <begin position="288"/>
        <end position="308"/>
    </location>
</feature>
<dbReference type="RefSeq" id="WP_320509488.1">
    <property type="nucleotide sequence ID" value="NZ_JAXCLW010000004.1"/>
</dbReference>
<sequence length="360" mass="39090">MPRHRKPIAEQWPRHFALAGICLCAAALLTMIFSKQDALAGWLVGLVFWSSLPIGALALVMMMRIIPGAWNDLLAVQGEVAVLLLPLAACAALPILAGLTALYPWSGADAASAFRAIYLTPLSFIGRTALFFLTSGAVAFLLLRMPRPAIFVAPVGLIALVLLDSLIAVDWVMSLDPAFHSSGFGLYILSIQMTMALACLIIARLMPGAEVERVGLLGALLLTALLLWAYFSFMQYFIIWSDNLSPNVAWYQRRGAGLWSLTEYAIGVLQLGPAFLLLFPITRQNRRWLVALSMIVLMGKALETAWLVLPDASGDARISIPAAILAITGLGFLSVAGWRVGSRRNEMRRQSTASDRQVPA</sequence>
<proteinExistence type="predicted"/>
<dbReference type="PANTHER" id="PTHR43044:SF1">
    <property type="entry name" value="QUINOL:CYTOCHROME C OXIDOREDUCTASE QUINONE-BINDING SUBUNIT 2"/>
    <property type="match status" value="1"/>
</dbReference>
<feature type="transmembrane region" description="Helical" evidence="1">
    <location>
        <begin position="39"/>
        <end position="60"/>
    </location>
</feature>
<feature type="transmembrane region" description="Helical" evidence="1">
    <location>
        <begin position="80"/>
        <end position="104"/>
    </location>
</feature>
<dbReference type="Proteomes" id="UP001279642">
    <property type="component" value="Unassembled WGS sequence"/>
</dbReference>
<feature type="transmembrane region" description="Helical" evidence="1">
    <location>
        <begin position="12"/>
        <end position="33"/>
    </location>
</feature>
<name>A0ABU5EEZ0_9PROT</name>
<reference evidence="2 3" key="1">
    <citation type="journal article" date="2016" name="Antonie Van Leeuwenhoek">
        <title>Dongia soli sp. nov., isolated from soil from Dokdo, Korea.</title>
        <authorList>
            <person name="Kim D.U."/>
            <person name="Lee H."/>
            <person name="Kim H."/>
            <person name="Kim S.G."/>
            <person name="Ka J.O."/>
        </authorList>
    </citation>
    <scope>NUCLEOTIDE SEQUENCE [LARGE SCALE GENOMIC DNA]</scope>
    <source>
        <strain evidence="2 3">D78</strain>
    </source>
</reference>
<organism evidence="2 3">
    <name type="scientific">Dongia soli</name>
    <dbReference type="NCBI Taxonomy" id="600628"/>
    <lineage>
        <taxon>Bacteria</taxon>
        <taxon>Pseudomonadati</taxon>
        <taxon>Pseudomonadota</taxon>
        <taxon>Alphaproteobacteria</taxon>
        <taxon>Rhodospirillales</taxon>
        <taxon>Dongiaceae</taxon>
        <taxon>Dongia</taxon>
    </lineage>
</organism>
<accession>A0ABU5EEZ0</accession>